<comment type="caution">
    <text evidence="1">The sequence shown here is derived from an EMBL/GenBank/DDBJ whole genome shotgun (WGS) entry which is preliminary data.</text>
</comment>
<dbReference type="EMBL" id="LRGB01011201">
    <property type="protein sequence ID" value="KZS00218.1"/>
    <property type="molecule type" value="Genomic_DNA"/>
</dbReference>
<keyword evidence="2" id="KW-1185">Reference proteome</keyword>
<gene>
    <name evidence="1" type="ORF">APZ42_003577</name>
</gene>
<dbReference type="Proteomes" id="UP000076858">
    <property type="component" value="Unassembled WGS sequence"/>
</dbReference>
<sequence length="94" mass="11173">MALPVRDIRPPQCVILMQSSRNEVDCFEPSQAKAEVLGIREVVAFWLEFLRHQMHQLEWCSLPRRRCSQNLYALFLSRSYIDSQRQIGREYSFP</sequence>
<name>A0A164HGF5_9CRUS</name>
<organism evidence="1 2">
    <name type="scientific">Daphnia magna</name>
    <dbReference type="NCBI Taxonomy" id="35525"/>
    <lineage>
        <taxon>Eukaryota</taxon>
        <taxon>Metazoa</taxon>
        <taxon>Ecdysozoa</taxon>
        <taxon>Arthropoda</taxon>
        <taxon>Crustacea</taxon>
        <taxon>Branchiopoda</taxon>
        <taxon>Diplostraca</taxon>
        <taxon>Cladocera</taxon>
        <taxon>Anomopoda</taxon>
        <taxon>Daphniidae</taxon>
        <taxon>Daphnia</taxon>
    </lineage>
</organism>
<evidence type="ECO:0000313" key="2">
    <source>
        <dbReference type="Proteomes" id="UP000076858"/>
    </source>
</evidence>
<dbReference type="AlphaFoldDB" id="A0A164HGF5"/>
<reference evidence="1 2" key="1">
    <citation type="submission" date="2016-03" db="EMBL/GenBank/DDBJ databases">
        <title>EvidentialGene: Evidence-directed Construction of Genes on Genomes.</title>
        <authorList>
            <person name="Gilbert D.G."/>
            <person name="Choi J.-H."/>
            <person name="Mockaitis K."/>
            <person name="Colbourne J."/>
            <person name="Pfrender M."/>
        </authorList>
    </citation>
    <scope>NUCLEOTIDE SEQUENCE [LARGE SCALE GENOMIC DNA]</scope>
    <source>
        <strain evidence="1 2">Xinb3</strain>
        <tissue evidence="1">Complete organism</tissue>
    </source>
</reference>
<accession>A0A164HGF5</accession>
<proteinExistence type="predicted"/>
<evidence type="ECO:0000313" key="1">
    <source>
        <dbReference type="EMBL" id="KZS00218.1"/>
    </source>
</evidence>
<protein>
    <submittedName>
        <fullName evidence="1">Myosin-XV-like protein</fullName>
    </submittedName>
</protein>